<dbReference type="EMBL" id="AP008984">
    <property type="protein sequence ID" value="BAF48827.1"/>
    <property type="molecule type" value="Genomic_DNA"/>
</dbReference>
<reference evidence="1 2" key="1">
    <citation type="journal article" date="2007" name="J. Virol.">
        <title>Genome sequences of three koi herpesvirus isolates representing the expanding distribution of an emerging disease threatening koi and common carp worldwide.</title>
        <authorList>
            <person name="Aoki T."/>
            <person name="Hirono I."/>
            <person name="Kurokawa K."/>
            <person name="Fukuda H."/>
            <person name="Nahary R."/>
            <person name="Eldar A."/>
            <person name="Davison A.J."/>
            <person name="Waltzek T.B."/>
            <person name="Bercovier H."/>
            <person name="Hedrick R.P."/>
        </authorList>
    </citation>
    <scope>NUCLEOTIDE SEQUENCE [LARGE SCALE GENOMIC DNA]</scope>
    <source>
        <strain evidence="1">TUMST1</strain>
    </source>
</reference>
<protein>
    <submittedName>
        <fullName evidence="1">Putative chemokine receptor</fullName>
    </submittedName>
</protein>
<dbReference type="Proteomes" id="UP000169752">
    <property type="component" value="Segment"/>
</dbReference>
<dbReference type="Gene3D" id="1.20.1070.10">
    <property type="entry name" value="Rhodopsin 7-helix transmembrane proteins"/>
    <property type="match status" value="1"/>
</dbReference>
<proteinExistence type="predicted"/>
<evidence type="ECO:0000313" key="1">
    <source>
        <dbReference type="EMBL" id="BAF48827.1"/>
    </source>
</evidence>
<dbReference type="SUPFAM" id="SSF81321">
    <property type="entry name" value="Family A G protein-coupled receptor-like"/>
    <property type="match status" value="1"/>
</dbReference>
<gene>
    <name evidence="1" type="ORF">KHVJ023</name>
</gene>
<sequence length="371" mass="41799">MKPLGLFVSVLGLLALSPPSVSALDASVEDLSVNEALYEYEDYSDDFDGGVVATPNPSSSDGFTAGVLIFNLVGGCLNLFVMWMLSAKHDEGYWLKVVMGSCAAHLASRIHGLNIHWHFGRGGCQMAIGLESATLYLTVAVLMMLCMGSARSQVHPWVDYLLERRGWSLLMLSGVCMWMSLPYTWLANIDEYDDGYYCKAFIEEAGLRSAPSETLYLMCSRVFQALVTVVIPGVYLFRNRTALKDGRDSLYAMMLACLAAFYLPNEAVMLLHTTKHPERREAHYVPYQHAYWYVKCVLIFYTPMFTYSCPTLTMLMGTTFFDRARSLTARINSCFGWERMSDPEDWESQPQRTQPMASYEDNGERVTVHGF</sequence>
<organism evidence="1 2">
    <name type="scientific">Cyprinid herpesvirus 3</name>
    <name type="common">CyHV-3</name>
    <dbReference type="NCBI Taxonomy" id="180230"/>
    <lineage>
        <taxon>Viruses</taxon>
        <taxon>Duplodnaviria</taxon>
        <taxon>Heunggongvirae</taxon>
        <taxon>Peploviricota</taxon>
        <taxon>Herviviricetes</taxon>
        <taxon>Herpesvirales</taxon>
        <taxon>Alloherpesviridae</taxon>
        <taxon>Cyvirus</taxon>
        <taxon>Cyvirus cyprinidallo3</taxon>
    </lineage>
</organism>
<name>A4FTC2_CYHV3</name>
<evidence type="ECO:0000313" key="2">
    <source>
        <dbReference type="Proteomes" id="UP000169752"/>
    </source>
</evidence>
<accession>A4FTC2</accession>
<keyword evidence="1" id="KW-0675">Receptor</keyword>